<evidence type="ECO:0000313" key="2">
    <source>
        <dbReference type="Proteomes" id="UP001515480"/>
    </source>
</evidence>
<organism evidence="1 2">
    <name type="scientific">Prymnesium parvum</name>
    <name type="common">Toxic golden alga</name>
    <dbReference type="NCBI Taxonomy" id="97485"/>
    <lineage>
        <taxon>Eukaryota</taxon>
        <taxon>Haptista</taxon>
        <taxon>Haptophyta</taxon>
        <taxon>Prymnesiophyceae</taxon>
        <taxon>Prymnesiales</taxon>
        <taxon>Prymnesiaceae</taxon>
        <taxon>Prymnesium</taxon>
    </lineage>
</organism>
<keyword evidence="2" id="KW-1185">Reference proteome</keyword>
<sequence>MAELCKQRRPELRAVMHAYARFHRRVFAADTPCASRRVLLVRESFSDAVGVGQMHFGFLRWLALSLVLGRALVFSPCEAEDDPWRVRGAALFKDAQPFRCDAPHLDFAQFYGGEGGIDYRWTRERRATLRRCAVNETSVDMLSPEYPANADFPIKCSWEACTRAANPE</sequence>
<dbReference type="AlphaFoldDB" id="A0AB34JWQ2"/>
<dbReference type="EMBL" id="JBGBPQ010000004">
    <property type="protein sequence ID" value="KAL1525502.1"/>
    <property type="molecule type" value="Genomic_DNA"/>
</dbReference>
<gene>
    <name evidence="1" type="ORF">AB1Y20_020358</name>
</gene>
<name>A0AB34JWQ2_PRYPA</name>
<reference evidence="1 2" key="1">
    <citation type="journal article" date="2024" name="Science">
        <title>Giant polyketide synthase enzymes in the biosynthesis of giant marine polyether toxins.</title>
        <authorList>
            <person name="Fallon T.R."/>
            <person name="Shende V.V."/>
            <person name="Wierzbicki I.H."/>
            <person name="Pendleton A.L."/>
            <person name="Watervoot N.F."/>
            <person name="Auber R.P."/>
            <person name="Gonzalez D.J."/>
            <person name="Wisecaver J.H."/>
            <person name="Moore B.S."/>
        </authorList>
    </citation>
    <scope>NUCLEOTIDE SEQUENCE [LARGE SCALE GENOMIC DNA]</scope>
    <source>
        <strain evidence="1 2">12B1</strain>
    </source>
</reference>
<comment type="caution">
    <text evidence="1">The sequence shown here is derived from an EMBL/GenBank/DDBJ whole genome shotgun (WGS) entry which is preliminary data.</text>
</comment>
<dbReference type="Proteomes" id="UP001515480">
    <property type="component" value="Unassembled WGS sequence"/>
</dbReference>
<accession>A0AB34JWQ2</accession>
<proteinExistence type="predicted"/>
<protein>
    <submittedName>
        <fullName evidence="1">Uncharacterized protein</fullName>
    </submittedName>
</protein>
<evidence type="ECO:0000313" key="1">
    <source>
        <dbReference type="EMBL" id="KAL1525502.1"/>
    </source>
</evidence>